<evidence type="ECO:0000256" key="1">
    <source>
        <dbReference type="SAM" id="Phobius"/>
    </source>
</evidence>
<organism evidence="2 3">
    <name type="scientific">Nocardia vermiculata</name>
    <dbReference type="NCBI Taxonomy" id="257274"/>
    <lineage>
        <taxon>Bacteria</taxon>
        <taxon>Bacillati</taxon>
        <taxon>Actinomycetota</taxon>
        <taxon>Actinomycetes</taxon>
        <taxon>Mycobacteriales</taxon>
        <taxon>Nocardiaceae</taxon>
        <taxon>Nocardia</taxon>
    </lineage>
</organism>
<dbReference type="EMBL" id="JAAXOP010000014">
    <property type="protein sequence ID" value="NKY52865.1"/>
    <property type="molecule type" value="Genomic_DNA"/>
</dbReference>
<sequence>MTAVTPLECPAPRISQTVEVAGVPWPVYKLEALALGVLVGLVLGVVFGSAQLAVLAAAGVAALRWTAGAVTRSVVRARATEPVDRACVNH</sequence>
<dbReference type="Proteomes" id="UP000565711">
    <property type="component" value="Unassembled WGS sequence"/>
</dbReference>
<proteinExistence type="predicted"/>
<evidence type="ECO:0000313" key="2">
    <source>
        <dbReference type="EMBL" id="NKY52865.1"/>
    </source>
</evidence>
<evidence type="ECO:0000313" key="3">
    <source>
        <dbReference type="Proteomes" id="UP000565711"/>
    </source>
</evidence>
<name>A0A846Y3N4_9NOCA</name>
<keyword evidence="1" id="KW-0472">Membrane</keyword>
<protein>
    <submittedName>
        <fullName evidence="2">Uncharacterized protein</fullName>
    </submittedName>
</protein>
<reference evidence="2 3" key="1">
    <citation type="submission" date="2020-04" db="EMBL/GenBank/DDBJ databases">
        <title>MicrobeNet Type strains.</title>
        <authorList>
            <person name="Nicholson A.C."/>
        </authorList>
    </citation>
    <scope>NUCLEOTIDE SEQUENCE [LARGE SCALE GENOMIC DNA]</scope>
    <source>
        <strain evidence="2 3">JCM 12354</strain>
    </source>
</reference>
<keyword evidence="3" id="KW-1185">Reference proteome</keyword>
<gene>
    <name evidence="2" type="ORF">HGA08_21925</name>
</gene>
<dbReference type="RefSeq" id="WP_067875815.1">
    <property type="nucleotide sequence ID" value="NZ_JAAXOP010000014.1"/>
</dbReference>
<comment type="caution">
    <text evidence="2">The sequence shown here is derived from an EMBL/GenBank/DDBJ whole genome shotgun (WGS) entry which is preliminary data.</text>
</comment>
<dbReference type="AlphaFoldDB" id="A0A846Y3N4"/>
<feature type="transmembrane region" description="Helical" evidence="1">
    <location>
        <begin position="33"/>
        <end position="63"/>
    </location>
</feature>
<accession>A0A846Y3N4</accession>
<keyword evidence="1" id="KW-0812">Transmembrane</keyword>
<keyword evidence="1" id="KW-1133">Transmembrane helix</keyword>